<evidence type="ECO:0000313" key="2">
    <source>
        <dbReference type="EMBL" id="MBH9695294.1"/>
    </source>
</evidence>
<proteinExistence type="predicted"/>
<dbReference type="AlphaFoldDB" id="A0A8I1AT06"/>
<evidence type="ECO:0000313" key="3">
    <source>
        <dbReference type="Proteomes" id="UP000645612"/>
    </source>
</evidence>
<comment type="caution">
    <text evidence="2">The sequence shown here is derived from an EMBL/GenBank/DDBJ whole genome shotgun (WGS) entry which is preliminary data.</text>
</comment>
<protein>
    <submittedName>
        <fullName evidence="2">Uncharacterized protein</fullName>
    </submittedName>
</protein>
<evidence type="ECO:0000256" key="1">
    <source>
        <dbReference type="SAM" id="MobiDB-lite"/>
    </source>
</evidence>
<reference evidence="2" key="1">
    <citation type="submission" date="2020-12" db="EMBL/GenBank/DDBJ databases">
        <title>Burkholderia cepacia complex in Mexico.</title>
        <authorList>
            <person name="Estrada P."/>
        </authorList>
    </citation>
    <scope>NUCLEOTIDE SEQUENCE</scope>
    <source>
        <strain evidence="2">871</strain>
    </source>
</reference>
<dbReference type="EMBL" id="JAEDXG010000002">
    <property type="protein sequence ID" value="MBH9695294.1"/>
    <property type="molecule type" value="Genomic_DNA"/>
</dbReference>
<accession>A0A8I1AT06</accession>
<name>A0A8I1AT06_BURCE</name>
<dbReference type="Proteomes" id="UP000645612">
    <property type="component" value="Unassembled WGS sequence"/>
</dbReference>
<gene>
    <name evidence="2" type="ORF">JAO13_02380</name>
</gene>
<dbReference type="RefSeq" id="WP_176129475.1">
    <property type="nucleotide sequence ID" value="NZ_CADDZZ010000001.1"/>
</dbReference>
<organism evidence="2 3">
    <name type="scientific">Burkholderia cepacia</name>
    <name type="common">Pseudomonas cepacia</name>
    <dbReference type="NCBI Taxonomy" id="292"/>
    <lineage>
        <taxon>Bacteria</taxon>
        <taxon>Pseudomonadati</taxon>
        <taxon>Pseudomonadota</taxon>
        <taxon>Betaproteobacteria</taxon>
        <taxon>Burkholderiales</taxon>
        <taxon>Burkholderiaceae</taxon>
        <taxon>Burkholderia</taxon>
        <taxon>Burkholderia cepacia complex</taxon>
    </lineage>
</organism>
<sequence length="205" mass="20654">MAKITDPQPVVVPDARADATADQQPAALDPLDAIAREELDADAALAAKVEQAEADAAEAEMDALVAGYREAMRAAQDIVVSAVPGLKPVWTDDRMDNIGTALARCDAKYGWGGAGKLLSSPLVALGIASFPVAIGTAQYAKTQKIAAQRAALAARAAAAQADVAPGVVGPAARAAAAPAASTPAARVPNLADAMDTALTQATYAQ</sequence>
<feature type="region of interest" description="Disordered" evidence="1">
    <location>
        <begin position="1"/>
        <end position="24"/>
    </location>
</feature>